<dbReference type="SUPFAM" id="SSF47986">
    <property type="entry name" value="DEATH domain"/>
    <property type="match status" value="2"/>
</dbReference>
<keyword evidence="5" id="KW-1185">Reference proteome</keyword>
<evidence type="ECO:0000259" key="3">
    <source>
        <dbReference type="PROSITE" id="PS50209"/>
    </source>
</evidence>
<sequence>MRLWNELLVTETESSDILVRSVPVSSFRRTFWRKVGRLKKTKIFTFKKNHLKPSIQTSSFVYHGSASHAGLFLTELFSETKTARMATGRATHTALDKPLSDEHRKILKSVERDLVRDMNADEILLRMAAENVFSPTEEERIKVKTIRSEKNGQFLEILPTKGAKAYQIFKEALLFVHPPLRNIILERENMELGSDANSGQADRTTQAPDSTENEKWRKEVVTFQRCMSIQDDAGTCWKKLGVDLQIPEGELHNIKTDNGCARDRGLAVLQSWRDREGNDATVGCLYDAFVRIGKKRIAENFFAKR</sequence>
<dbReference type="Proteomes" id="UP000225706">
    <property type="component" value="Unassembled WGS sequence"/>
</dbReference>
<dbReference type="InterPro" id="IPR000488">
    <property type="entry name" value="Death_dom"/>
</dbReference>
<feature type="domain" description="CARD" evidence="3">
    <location>
        <begin position="99"/>
        <end position="188"/>
    </location>
</feature>
<comment type="caution">
    <text evidence="4">The sequence shown here is derived from an EMBL/GenBank/DDBJ whole genome shotgun (WGS) entry which is preliminary data.</text>
</comment>
<dbReference type="GO" id="GO:0002020">
    <property type="term" value="F:protease binding"/>
    <property type="evidence" value="ECO:0007669"/>
    <property type="project" value="InterPro"/>
</dbReference>
<dbReference type="PROSITE" id="PS50209">
    <property type="entry name" value="CARD"/>
    <property type="match status" value="1"/>
</dbReference>
<reference evidence="5" key="1">
    <citation type="journal article" date="2017" name="bioRxiv">
        <title>Comparative analysis of the genomes of Stylophora pistillata and Acropora digitifera provides evidence for extensive differences between species of corals.</title>
        <authorList>
            <person name="Voolstra C.R."/>
            <person name="Li Y."/>
            <person name="Liew Y.J."/>
            <person name="Baumgarten S."/>
            <person name="Zoccola D."/>
            <person name="Flot J.-F."/>
            <person name="Tambutte S."/>
            <person name="Allemand D."/>
            <person name="Aranda M."/>
        </authorList>
    </citation>
    <scope>NUCLEOTIDE SEQUENCE [LARGE SCALE GENOMIC DNA]</scope>
</reference>
<evidence type="ECO:0008006" key="6">
    <source>
        <dbReference type="Google" id="ProtNLM"/>
    </source>
</evidence>
<evidence type="ECO:0000313" key="5">
    <source>
        <dbReference type="Proteomes" id="UP000225706"/>
    </source>
</evidence>
<evidence type="ECO:0000313" key="4">
    <source>
        <dbReference type="EMBL" id="PFX24236.1"/>
    </source>
</evidence>
<dbReference type="GO" id="GO:0042981">
    <property type="term" value="P:regulation of apoptotic process"/>
    <property type="evidence" value="ECO:0007669"/>
    <property type="project" value="InterPro"/>
</dbReference>
<dbReference type="Gene3D" id="1.10.533.10">
    <property type="entry name" value="Death Domain, Fas"/>
    <property type="match status" value="2"/>
</dbReference>
<dbReference type="PROSITE" id="PS50017">
    <property type="entry name" value="DEATH_DOMAIN"/>
    <property type="match status" value="1"/>
</dbReference>
<dbReference type="PANTHER" id="PTHR15034:SF5">
    <property type="entry name" value="DEATH DOMAIN-CONTAINING PROTEIN CRADD"/>
    <property type="match status" value="1"/>
</dbReference>
<dbReference type="AlphaFoldDB" id="A0A2B4S4A4"/>
<feature type="compositionally biased region" description="Polar residues" evidence="1">
    <location>
        <begin position="195"/>
        <end position="210"/>
    </location>
</feature>
<dbReference type="PANTHER" id="PTHR15034">
    <property type="entry name" value="DEATH DOMAIN-CONTAINING PROTEIN CRADD"/>
    <property type="match status" value="1"/>
</dbReference>
<dbReference type="CDD" id="cd01670">
    <property type="entry name" value="Death"/>
    <property type="match status" value="1"/>
</dbReference>
<proteinExistence type="predicted"/>
<dbReference type="EMBL" id="LSMT01000182">
    <property type="protein sequence ID" value="PFX24236.1"/>
    <property type="molecule type" value="Genomic_DNA"/>
</dbReference>
<dbReference type="OrthoDB" id="5985756at2759"/>
<dbReference type="Pfam" id="PF00531">
    <property type="entry name" value="Death"/>
    <property type="match status" value="1"/>
</dbReference>
<dbReference type="InterPro" id="IPR001315">
    <property type="entry name" value="CARD"/>
</dbReference>
<name>A0A2B4S4A4_STYPI</name>
<evidence type="ECO:0000259" key="2">
    <source>
        <dbReference type="PROSITE" id="PS50017"/>
    </source>
</evidence>
<accession>A0A2B4S4A4</accession>
<dbReference type="CDD" id="cd01671">
    <property type="entry name" value="CARD"/>
    <property type="match status" value="1"/>
</dbReference>
<organism evidence="4 5">
    <name type="scientific">Stylophora pistillata</name>
    <name type="common">Smooth cauliflower coral</name>
    <dbReference type="NCBI Taxonomy" id="50429"/>
    <lineage>
        <taxon>Eukaryota</taxon>
        <taxon>Metazoa</taxon>
        <taxon>Cnidaria</taxon>
        <taxon>Anthozoa</taxon>
        <taxon>Hexacorallia</taxon>
        <taxon>Scleractinia</taxon>
        <taxon>Astrocoeniina</taxon>
        <taxon>Pocilloporidae</taxon>
        <taxon>Stylophora</taxon>
    </lineage>
</organism>
<dbReference type="Pfam" id="PF00619">
    <property type="entry name" value="CARD"/>
    <property type="match status" value="1"/>
</dbReference>
<dbReference type="InterPro" id="IPR037939">
    <property type="entry name" value="CRADD"/>
</dbReference>
<feature type="region of interest" description="Disordered" evidence="1">
    <location>
        <begin position="194"/>
        <end position="215"/>
    </location>
</feature>
<protein>
    <recommendedName>
        <fullName evidence="6">Death domain-containing protein</fullName>
    </recommendedName>
</protein>
<dbReference type="SMART" id="SM00005">
    <property type="entry name" value="DEATH"/>
    <property type="match status" value="1"/>
</dbReference>
<evidence type="ECO:0000256" key="1">
    <source>
        <dbReference type="SAM" id="MobiDB-lite"/>
    </source>
</evidence>
<dbReference type="GO" id="GO:0070513">
    <property type="term" value="F:death domain binding"/>
    <property type="evidence" value="ECO:0007669"/>
    <property type="project" value="InterPro"/>
</dbReference>
<gene>
    <name evidence="4" type="ORF">AWC38_SpisGene11188</name>
</gene>
<dbReference type="GO" id="GO:0007165">
    <property type="term" value="P:signal transduction"/>
    <property type="evidence" value="ECO:0007669"/>
    <property type="project" value="InterPro"/>
</dbReference>
<dbReference type="InterPro" id="IPR011029">
    <property type="entry name" value="DEATH-like_dom_sf"/>
</dbReference>
<feature type="domain" description="Death" evidence="2">
    <location>
        <begin position="229"/>
        <end position="305"/>
    </location>
</feature>